<feature type="transmembrane region" description="Helical" evidence="1">
    <location>
        <begin position="142"/>
        <end position="159"/>
    </location>
</feature>
<dbReference type="Proteomes" id="UP001314261">
    <property type="component" value="Unassembled WGS sequence"/>
</dbReference>
<gene>
    <name evidence="3" type="ORF">R54839_PPFHFPJH_01551</name>
</gene>
<keyword evidence="4" id="KW-1185">Reference proteome</keyword>
<keyword evidence="3" id="KW-0378">Hydrolase</keyword>
<proteinExistence type="predicted"/>
<evidence type="ECO:0000259" key="2">
    <source>
        <dbReference type="Pfam" id="PF06750"/>
    </source>
</evidence>
<feature type="transmembrane region" description="Helical" evidence="1">
    <location>
        <begin position="165"/>
        <end position="190"/>
    </location>
</feature>
<dbReference type="Pfam" id="PF06750">
    <property type="entry name" value="A24_N_bact"/>
    <property type="match status" value="1"/>
</dbReference>
<accession>A0ABN9YYQ9</accession>
<name>A0ABN9YYQ9_9LACO</name>
<keyword evidence="1" id="KW-0812">Transmembrane</keyword>
<dbReference type="EMBL" id="CAUZLR010000012">
    <property type="protein sequence ID" value="CAK1253545.1"/>
    <property type="molecule type" value="Genomic_DNA"/>
</dbReference>
<keyword evidence="1" id="KW-1133">Transmembrane helix</keyword>
<evidence type="ECO:0000256" key="1">
    <source>
        <dbReference type="SAM" id="Phobius"/>
    </source>
</evidence>
<evidence type="ECO:0000313" key="3">
    <source>
        <dbReference type="EMBL" id="CAK1253545.1"/>
    </source>
</evidence>
<dbReference type="EC" id="3.4.23.43" evidence="3"/>
<organism evidence="3 4">
    <name type="scientific">Fructobacillus fructosus</name>
    <dbReference type="NCBI Taxonomy" id="1631"/>
    <lineage>
        <taxon>Bacteria</taxon>
        <taxon>Bacillati</taxon>
        <taxon>Bacillota</taxon>
        <taxon>Bacilli</taxon>
        <taxon>Lactobacillales</taxon>
        <taxon>Lactobacillaceae</taxon>
        <taxon>Fructobacillus</taxon>
    </lineage>
</organism>
<sequence length="221" mass="25775">MNYLLNFLLQSILASLICCFADRAIAKRPLFTKRSYCFHCTTQLNWYQLIPIFSAFFQSFRCSKCHATFTSKKQWVFFELFFPITMALVAPSFEPQYWLVFPLLFLAREDSQALKAHSDWLFLVVPIVYLQSTTSCLTWMKFWILIEVLILIFLHKLGFGDLPVLLIAMLAFTDADFLLFIAIASCSALLDYLCSKKMNQSLPFLPFLLLSWLILLLKNHF</sequence>
<dbReference type="RefSeq" id="WP_114636113.1">
    <property type="nucleotide sequence ID" value="NZ_CAUZLK010000010.1"/>
</dbReference>
<dbReference type="PANTHER" id="PTHR30487">
    <property type="entry name" value="TYPE 4 PREPILIN-LIKE PROTEINS LEADER PEPTIDE-PROCESSING ENZYME"/>
    <property type="match status" value="1"/>
</dbReference>
<dbReference type="GO" id="GO:0004190">
    <property type="term" value="F:aspartic-type endopeptidase activity"/>
    <property type="evidence" value="ECO:0007669"/>
    <property type="project" value="UniProtKB-EC"/>
</dbReference>
<feature type="transmembrane region" description="Helical" evidence="1">
    <location>
        <begin position="75"/>
        <end position="93"/>
    </location>
</feature>
<dbReference type="PANTHER" id="PTHR30487:SF0">
    <property type="entry name" value="PREPILIN LEADER PEPTIDASE_N-METHYLTRANSFERASE-RELATED"/>
    <property type="match status" value="1"/>
</dbReference>
<feature type="transmembrane region" description="Helical" evidence="1">
    <location>
        <begin position="202"/>
        <end position="220"/>
    </location>
</feature>
<comment type="caution">
    <text evidence="3">The sequence shown here is derived from an EMBL/GenBank/DDBJ whole genome shotgun (WGS) entry which is preliminary data.</text>
</comment>
<evidence type="ECO:0000313" key="4">
    <source>
        <dbReference type="Proteomes" id="UP001314261"/>
    </source>
</evidence>
<dbReference type="InterPro" id="IPR050882">
    <property type="entry name" value="Prepilin_peptidase/N-MTase"/>
</dbReference>
<dbReference type="InterPro" id="IPR010627">
    <property type="entry name" value="Prepilin_pept_A24_N"/>
</dbReference>
<feature type="domain" description="Prepilin peptidase A24 N-terminal" evidence="2">
    <location>
        <begin position="12"/>
        <end position="90"/>
    </location>
</feature>
<keyword evidence="1" id="KW-0472">Membrane</keyword>
<protein>
    <submittedName>
        <fullName evidence="3">Prepilin signal peptidase PulO (Type II secretory pathway) or related peptidase (PulO)</fullName>
        <ecNumber evidence="3">3.4.23.43</ecNumber>
    </submittedName>
</protein>
<reference evidence="3 4" key="1">
    <citation type="submission" date="2023-10" db="EMBL/GenBank/DDBJ databases">
        <authorList>
            <person name="Botero Cardona J."/>
        </authorList>
    </citation>
    <scope>NUCLEOTIDE SEQUENCE [LARGE SCALE GENOMIC DNA]</scope>
    <source>
        <strain evidence="3 4">R-54839</strain>
    </source>
</reference>